<comment type="caution">
    <text evidence="2">The sequence shown here is derived from an EMBL/GenBank/DDBJ whole genome shotgun (WGS) entry which is preliminary data.</text>
</comment>
<evidence type="ECO:0000313" key="2">
    <source>
        <dbReference type="EMBL" id="NYD23917.1"/>
    </source>
</evidence>
<organism evidence="2 3">
    <name type="scientific">Kineococcus aurantiacus</name>
    <dbReference type="NCBI Taxonomy" id="37633"/>
    <lineage>
        <taxon>Bacteria</taxon>
        <taxon>Bacillati</taxon>
        <taxon>Actinomycetota</taxon>
        <taxon>Actinomycetes</taxon>
        <taxon>Kineosporiales</taxon>
        <taxon>Kineosporiaceae</taxon>
        <taxon>Kineococcus</taxon>
    </lineage>
</organism>
<dbReference type="AlphaFoldDB" id="A0A7Y9J258"/>
<dbReference type="EMBL" id="JACCBB010000001">
    <property type="protein sequence ID" value="NYD23917.1"/>
    <property type="molecule type" value="Genomic_DNA"/>
</dbReference>
<dbReference type="SUPFAM" id="SSF53067">
    <property type="entry name" value="Actin-like ATPase domain"/>
    <property type="match status" value="2"/>
</dbReference>
<sequence length="312" mass="32585">MSTLRVAAVDCGTNSLRLLLADVDPVTGRTTELERTMEVVRLGQGVDRTGAFAPEALQRTFSAVDRVAELVARHQPGAVRFVATSASRDVSNRDEFATGVRARLGVDPDVVTGDEEAALSFSGATAELGPEQAPFLVVDLGGGSTELVLGGRQVESARSLDVGSVRMTERHLHDDPPTEAQVAAARADVEAALDSSDVPLERTRTLVGVAGSITTITAAALDLAEYTPGCLHGVRLPVGEVLAACDRLLRATRAQKAAMPFVHPGRVDVIGAGALVWATVLERVAARAGTTEVVTSEHDVLDGIAVALARSL</sequence>
<dbReference type="RefSeq" id="WP_179753985.1">
    <property type="nucleotide sequence ID" value="NZ_BAAAGN010000003.1"/>
</dbReference>
<keyword evidence="3" id="KW-1185">Reference proteome</keyword>
<dbReference type="PANTHER" id="PTHR30005">
    <property type="entry name" value="EXOPOLYPHOSPHATASE"/>
    <property type="match status" value="1"/>
</dbReference>
<keyword evidence="2" id="KW-0378">Hydrolase</keyword>
<accession>A0A7Y9J258</accession>
<dbReference type="GO" id="GO:0004309">
    <property type="term" value="F:exopolyphosphatase activity"/>
    <property type="evidence" value="ECO:0007669"/>
    <property type="project" value="UniProtKB-EC"/>
</dbReference>
<evidence type="ECO:0000259" key="1">
    <source>
        <dbReference type="Pfam" id="PF02541"/>
    </source>
</evidence>
<dbReference type="InterPro" id="IPR043129">
    <property type="entry name" value="ATPase_NBD"/>
</dbReference>
<dbReference type="EC" id="3.6.1.11" evidence="2"/>
<dbReference type="InterPro" id="IPR003695">
    <property type="entry name" value="Ppx_GppA_N"/>
</dbReference>
<dbReference type="PANTHER" id="PTHR30005:SF13">
    <property type="entry name" value="EXOPOLYPHOSPHATASE 2"/>
    <property type="match status" value="1"/>
</dbReference>
<dbReference type="Pfam" id="PF02541">
    <property type="entry name" value="Ppx-GppA"/>
    <property type="match status" value="1"/>
</dbReference>
<evidence type="ECO:0000313" key="3">
    <source>
        <dbReference type="Proteomes" id="UP000521922"/>
    </source>
</evidence>
<dbReference type="Gene3D" id="3.30.420.150">
    <property type="entry name" value="Exopolyphosphatase. Domain 2"/>
    <property type="match status" value="1"/>
</dbReference>
<dbReference type="Proteomes" id="UP000521922">
    <property type="component" value="Unassembled WGS sequence"/>
</dbReference>
<reference evidence="2 3" key="1">
    <citation type="submission" date="2020-07" db="EMBL/GenBank/DDBJ databases">
        <title>Sequencing the genomes of 1000 actinobacteria strains.</title>
        <authorList>
            <person name="Klenk H.-P."/>
        </authorList>
    </citation>
    <scope>NUCLEOTIDE SEQUENCE [LARGE SCALE GENOMIC DNA]</scope>
    <source>
        <strain evidence="2 3">DSM 7487</strain>
    </source>
</reference>
<dbReference type="Gene3D" id="3.30.420.40">
    <property type="match status" value="1"/>
</dbReference>
<name>A0A7Y9J258_9ACTN</name>
<feature type="domain" description="Ppx/GppA phosphatase N-terminal" evidence="1">
    <location>
        <begin position="30"/>
        <end position="304"/>
    </location>
</feature>
<dbReference type="GO" id="GO:0008894">
    <property type="term" value="F:guanosine-5'-triphosphate,3'-diphosphate diphosphatase activity"/>
    <property type="evidence" value="ECO:0007669"/>
    <property type="project" value="UniProtKB-EC"/>
</dbReference>
<protein>
    <submittedName>
        <fullName evidence="2">Exopolyphosphatase/guanosine-5'-triphosphate, 3'-diphosphate pyrophosphatase</fullName>
        <ecNumber evidence="2">3.6.1.11</ecNumber>
        <ecNumber evidence="2">3.6.1.40</ecNumber>
    </submittedName>
</protein>
<dbReference type="InterPro" id="IPR050273">
    <property type="entry name" value="GppA/Ppx_hydrolase"/>
</dbReference>
<proteinExistence type="predicted"/>
<dbReference type="EC" id="3.6.1.40" evidence="2"/>
<gene>
    <name evidence="2" type="ORF">BJ968_003457</name>
</gene>